<dbReference type="GO" id="GO:0008168">
    <property type="term" value="F:methyltransferase activity"/>
    <property type="evidence" value="ECO:0007669"/>
    <property type="project" value="UniProtKB-KW"/>
</dbReference>
<dbReference type="GO" id="GO:0032259">
    <property type="term" value="P:methylation"/>
    <property type="evidence" value="ECO:0007669"/>
    <property type="project" value="UniProtKB-KW"/>
</dbReference>
<keyword evidence="3" id="KW-1185">Reference proteome</keyword>
<accession>A0A942V055</accession>
<dbReference type="Pfam" id="PF13847">
    <property type="entry name" value="Methyltransf_31"/>
    <property type="match status" value="1"/>
</dbReference>
<dbReference type="Gene3D" id="3.40.50.150">
    <property type="entry name" value="Vaccinia Virus protein VP39"/>
    <property type="match status" value="1"/>
</dbReference>
<keyword evidence="2" id="KW-0489">Methyltransferase</keyword>
<dbReference type="PANTHER" id="PTHR43861">
    <property type="entry name" value="TRANS-ACONITATE 2-METHYLTRANSFERASE-RELATED"/>
    <property type="match status" value="1"/>
</dbReference>
<dbReference type="EMBL" id="WSFT01000019">
    <property type="protein sequence ID" value="MBS4537647.1"/>
    <property type="molecule type" value="Genomic_DNA"/>
</dbReference>
<dbReference type="RefSeq" id="WP_203365569.1">
    <property type="nucleotide sequence ID" value="NZ_WSFT01000019.1"/>
</dbReference>
<dbReference type="SUPFAM" id="SSF53335">
    <property type="entry name" value="S-adenosyl-L-methionine-dependent methyltransferases"/>
    <property type="match status" value="1"/>
</dbReference>
<sequence length="206" mass="23855">MLDNKGFDNWAGEYDESIDRLSTGYPFEGYYKVLEYVRNLVELSEDVKILDLGIGTGLLTYEVYKNGGRVYGVDFSSEMIKKAKEKMPKGNFYEHNFKQGIPKEIKGLQFDYIVSSYAIHHLDDSEKVSFILELKKVLKQNGKIIIADISWKNKELMEECKKISKKYWDEEEIYFIGDEMVNKLRDIGVDSYYEQLSSCAGALVIE</sequence>
<comment type="caution">
    <text evidence="2">The sequence shown here is derived from an EMBL/GenBank/DDBJ whole genome shotgun (WGS) entry which is preliminary data.</text>
</comment>
<dbReference type="PANTHER" id="PTHR43861:SF1">
    <property type="entry name" value="TRANS-ACONITATE 2-METHYLTRANSFERASE"/>
    <property type="match status" value="1"/>
</dbReference>
<name>A0A942V055_9FIRM</name>
<dbReference type="Proteomes" id="UP000724672">
    <property type="component" value="Unassembled WGS sequence"/>
</dbReference>
<gene>
    <name evidence="2" type="ORF">GOQ27_04180</name>
</gene>
<dbReference type="CDD" id="cd02440">
    <property type="entry name" value="AdoMet_MTases"/>
    <property type="match status" value="1"/>
</dbReference>
<keyword evidence="2" id="KW-0808">Transferase</keyword>
<dbReference type="InterPro" id="IPR029063">
    <property type="entry name" value="SAM-dependent_MTases_sf"/>
</dbReference>
<organism evidence="2 3">
    <name type="scientific">Anaeromonas frigoriresistens</name>
    <dbReference type="NCBI Taxonomy" id="2683708"/>
    <lineage>
        <taxon>Bacteria</taxon>
        <taxon>Bacillati</taxon>
        <taxon>Bacillota</taxon>
        <taxon>Tissierellia</taxon>
        <taxon>Tissierellales</taxon>
        <taxon>Thermohalobacteraceae</taxon>
        <taxon>Anaeromonas</taxon>
    </lineage>
</organism>
<feature type="domain" description="Methyltransferase" evidence="1">
    <location>
        <begin position="44"/>
        <end position="164"/>
    </location>
</feature>
<reference evidence="2" key="1">
    <citation type="submission" date="2019-12" db="EMBL/GenBank/DDBJ databases">
        <title>Clostridiaceae gen. nov. sp. nov., isolated from sediment in Xinjiang, China.</title>
        <authorList>
            <person name="Zhang R."/>
        </authorList>
    </citation>
    <scope>NUCLEOTIDE SEQUENCE</scope>
    <source>
        <strain evidence="2">D2Q-11</strain>
    </source>
</reference>
<dbReference type="AlphaFoldDB" id="A0A942V055"/>
<protein>
    <submittedName>
        <fullName evidence="2">Class I SAM-dependent methyltransferase</fullName>
    </submittedName>
</protein>
<proteinExistence type="predicted"/>
<dbReference type="InterPro" id="IPR025714">
    <property type="entry name" value="Methyltranfer_dom"/>
</dbReference>
<evidence type="ECO:0000313" key="2">
    <source>
        <dbReference type="EMBL" id="MBS4537647.1"/>
    </source>
</evidence>
<evidence type="ECO:0000259" key="1">
    <source>
        <dbReference type="Pfam" id="PF13847"/>
    </source>
</evidence>
<evidence type="ECO:0000313" key="3">
    <source>
        <dbReference type="Proteomes" id="UP000724672"/>
    </source>
</evidence>